<dbReference type="RefSeq" id="WP_305732083.1">
    <property type="nucleotide sequence ID" value="NZ_OW150024.1"/>
</dbReference>
<keyword evidence="7 17" id="KW-0819">tRNA processing</keyword>
<evidence type="ECO:0000256" key="2">
    <source>
        <dbReference type="ARBA" id="ARBA00004691"/>
    </source>
</evidence>
<dbReference type="Gene3D" id="3.40.50.620">
    <property type="entry name" value="HUPs"/>
    <property type="match status" value="1"/>
</dbReference>
<dbReference type="Proteomes" id="UP001295463">
    <property type="component" value="Chromosome"/>
</dbReference>
<evidence type="ECO:0000256" key="12">
    <source>
        <dbReference type="ARBA" id="ARBA00023014"/>
    </source>
</evidence>
<dbReference type="PANTHER" id="PTHR36701:SF1">
    <property type="entry name" value="EPOXYQUEUOSINE REDUCTASE QUEH"/>
    <property type="match status" value="1"/>
</dbReference>
<evidence type="ECO:0000256" key="1">
    <source>
        <dbReference type="ARBA" id="ARBA00002268"/>
    </source>
</evidence>
<feature type="disulfide bond" description="Redox-active" evidence="17">
    <location>
        <begin position="163"/>
        <end position="165"/>
    </location>
</feature>
<evidence type="ECO:0000256" key="10">
    <source>
        <dbReference type="ARBA" id="ARBA00023002"/>
    </source>
</evidence>
<keyword evidence="19" id="KW-1185">Reference proteome</keyword>
<dbReference type="EC" id="1.17.99.6" evidence="4 17"/>
<accession>A0ABM9D7W0</accession>
<evidence type="ECO:0000256" key="8">
    <source>
        <dbReference type="ARBA" id="ARBA00022723"/>
    </source>
</evidence>
<evidence type="ECO:0000256" key="11">
    <source>
        <dbReference type="ARBA" id="ARBA00023004"/>
    </source>
</evidence>
<evidence type="ECO:0000256" key="17">
    <source>
        <dbReference type="HAMAP-Rule" id="MF_02089"/>
    </source>
</evidence>
<proteinExistence type="inferred from homology"/>
<keyword evidence="14 17" id="KW-0676">Redox-active center</keyword>
<keyword evidence="12 17" id="KW-0411">Iron-sulfur</keyword>
<dbReference type="EMBL" id="OW150024">
    <property type="protein sequence ID" value="CAH2031247.1"/>
    <property type="molecule type" value="Genomic_DNA"/>
</dbReference>
<evidence type="ECO:0000313" key="19">
    <source>
        <dbReference type="Proteomes" id="UP001295463"/>
    </source>
</evidence>
<dbReference type="SUPFAM" id="SSF52402">
    <property type="entry name" value="Adenine nucleotide alpha hydrolases-like"/>
    <property type="match status" value="1"/>
</dbReference>
<protein>
    <recommendedName>
        <fullName evidence="5 17">Epoxyqueuosine reductase QueH</fullName>
        <ecNumber evidence="4 17">1.17.99.6</ecNumber>
    </recommendedName>
    <alternativeName>
        <fullName evidence="15 17">Queuosine biosynthesis protein QueH</fullName>
    </alternativeName>
</protein>
<evidence type="ECO:0000256" key="13">
    <source>
        <dbReference type="ARBA" id="ARBA00023157"/>
    </source>
</evidence>
<evidence type="ECO:0000256" key="15">
    <source>
        <dbReference type="ARBA" id="ARBA00031446"/>
    </source>
</evidence>
<keyword evidence="9 17" id="KW-0671">Queuosine biosynthesis</keyword>
<evidence type="ECO:0000256" key="9">
    <source>
        <dbReference type="ARBA" id="ARBA00022785"/>
    </source>
</evidence>
<feature type="binding site" evidence="17">
    <location>
        <position position="9"/>
    </location>
    <ligand>
        <name>[4Fe-4S] cluster</name>
        <dbReference type="ChEBI" id="CHEBI:49883"/>
    </ligand>
</feature>
<sequence length="180" mass="20735">MKVLLHICCGPCALFPLSVLRKQGVQVTGWFFNHNIHPYQEYAKRRDAARQMADQANLELIVVDEYRLEEFLANVAADPENRCGYCYASRLDAVASAARSEGFDAFTSSLFYSRYQNHALMRTTAEEAAVRHGVAFAYHDFRPGWQEGIRCSKELGLYRQQYCGCIYSEKERYLPREGRQ</sequence>
<evidence type="ECO:0000256" key="16">
    <source>
        <dbReference type="ARBA" id="ARBA00047415"/>
    </source>
</evidence>
<comment type="similarity">
    <text evidence="3 17">Belongs to the QueH family.</text>
</comment>
<keyword evidence="8 17" id="KW-0479">Metal-binding</keyword>
<feature type="binding site" evidence="17">
    <location>
        <position position="86"/>
    </location>
    <ligand>
        <name>[4Fe-4S] cluster</name>
        <dbReference type="ChEBI" id="CHEBI:49883"/>
    </ligand>
</feature>
<evidence type="ECO:0000256" key="3">
    <source>
        <dbReference type="ARBA" id="ARBA00008207"/>
    </source>
</evidence>
<dbReference type="Pfam" id="PF02677">
    <property type="entry name" value="QueH"/>
    <property type="match status" value="1"/>
</dbReference>
<keyword evidence="13 17" id="KW-1015">Disulfide bond</keyword>
<gene>
    <name evidence="17 18" type="primary">queH</name>
    <name evidence="18" type="ORF">GEAMG1_1417</name>
</gene>
<feature type="binding site" evidence="17">
    <location>
        <position position="8"/>
    </location>
    <ligand>
        <name>[4Fe-4S] cluster</name>
        <dbReference type="ChEBI" id="CHEBI:49883"/>
    </ligand>
</feature>
<evidence type="ECO:0000256" key="5">
    <source>
        <dbReference type="ARBA" id="ARBA00016895"/>
    </source>
</evidence>
<dbReference type="PANTHER" id="PTHR36701">
    <property type="entry name" value="EPOXYQUEUOSINE REDUCTASE QUEH"/>
    <property type="match status" value="1"/>
</dbReference>
<keyword evidence="10 17" id="KW-0560">Oxidoreductase</keyword>
<keyword evidence="6 17" id="KW-0004">4Fe-4S</keyword>
<name>A0ABM9D7W0_9BACT</name>
<dbReference type="InterPro" id="IPR003828">
    <property type="entry name" value="QueH"/>
</dbReference>
<comment type="function">
    <text evidence="1 17">Catalyzes the conversion of epoxyqueuosine (oQ) to queuosine (Q), which is a hypermodified base found in the wobble positions of tRNA(Asp), tRNA(Asn), tRNA(His) and tRNA(Tyr).</text>
</comment>
<evidence type="ECO:0000256" key="7">
    <source>
        <dbReference type="ARBA" id="ARBA00022694"/>
    </source>
</evidence>
<dbReference type="HAMAP" id="MF_02089">
    <property type="entry name" value="QueH"/>
    <property type="match status" value="1"/>
</dbReference>
<evidence type="ECO:0000256" key="4">
    <source>
        <dbReference type="ARBA" id="ARBA00012622"/>
    </source>
</evidence>
<reference evidence="18 19" key="1">
    <citation type="submission" date="2022-03" db="EMBL/GenBank/DDBJ databases">
        <authorList>
            <person name="Koch H."/>
        </authorList>
    </citation>
    <scope>NUCLEOTIDE SEQUENCE [LARGE SCALE GENOMIC DNA]</scope>
    <source>
        <strain evidence="18 19">G1</strain>
    </source>
</reference>
<organism evidence="18 19">
    <name type="scientific">Trichlorobacter ammonificans</name>
    <dbReference type="NCBI Taxonomy" id="2916410"/>
    <lineage>
        <taxon>Bacteria</taxon>
        <taxon>Pseudomonadati</taxon>
        <taxon>Thermodesulfobacteriota</taxon>
        <taxon>Desulfuromonadia</taxon>
        <taxon>Geobacterales</taxon>
        <taxon>Geobacteraceae</taxon>
        <taxon>Trichlorobacter</taxon>
    </lineage>
</organism>
<feature type="binding site" evidence="17">
    <location>
        <position position="83"/>
    </location>
    <ligand>
        <name>[4Fe-4S] cluster</name>
        <dbReference type="ChEBI" id="CHEBI:49883"/>
    </ligand>
</feature>
<evidence type="ECO:0000256" key="14">
    <source>
        <dbReference type="ARBA" id="ARBA00023284"/>
    </source>
</evidence>
<dbReference type="InterPro" id="IPR014729">
    <property type="entry name" value="Rossmann-like_a/b/a_fold"/>
</dbReference>
<evidence type="ECO:0000313" key="18">
    <source>
        <dbReference type="EMBL" id="CAH2031247.1"/>
    </source>
</evidence>
<keyword evidence="11 17" id="KW-0408">Iron</keyword>
<evidence type="ECO:0000256" key="6">
    <source>
        <dbReference type="ARBA" id="ARBA00022485"/>
    </source>
</evidence>
<comment type="pathway">
    <text evidence="2 17">tRNA modification; tRNA-queuosine biosynthesis.</text>
</comment>
<dbReference type="GO" id="GO:0052693">
    <property type="term" value="F:epoxyqueuosine reductase activity"/>
    <property type="evidence" value="ECO:0007669"/>
    <property type="project" value="UniProtKB-EC"/>
</dbReference>
<comment type="catalytic activity">
    <reaction evidence="16 17">
        <text>epoxyqueuosine(34) in tRNA + AH2 = queuosine(34) in tRNA + A + H2O</text>
        <dbReference type="Rhea" id="RHEA:32159"/>
        <dbReference type="Rhea" id="RHEA-COMP:18571"/>
        <dbReference type="Rhea" id="RHEA-COMP:18582"/>
        <dbReference type="ChEBI" id="CHEBI:13193"/>
        <dbReference type="ChEBI" id="CHEBI:15377"/>
        <dbReference type="ChEBI" id="CHEBI:17499"/>
        <dbReference type="ChEBI" id="CHEBI:194431"/>
        <dbReference type="ChEBI" id="CHEBI:194443"/>
        <dbReference type="EC" id="1.17.99.6"/>
    </reaction>
</comment>